<keyword evidence="2" id="KW-1133">Transmembrane helix</keyword>
<dbReference type="Proteomes" id="UP001203687">
    <property type="component" value="Unassembled WGS sequence"/>
</dbReference>
<dbReference type="RefSeq" id="WP_248412853.1">
    <property type="nucleotide sequence ID" value="NZ_JALPQF010000008.1"/>
</dbReference>
<dbReference type="EMBL" id="JALPQF010000008">
    <property type="protein sequence ID" value="MCK8480835.1"/>
    <property type="molecule type" value="Genomic_DNA"/>
</dbReference>
<evidence type="ECO:0000313" key="4">
    <source>
        <dbReference type="Proteomes" id="UP001203687"/>
    </source>
</evidence>
<name>A0ABT0HAG9_9FLAO</name>
<evidence type="ECO:0008006" key="5">
    <source>
        <dbReference type="Google" id="ProtNLM"/>
    </source>
</evidence>
<feature type="region of interest" description="Disordered" evidence="1">
    <location>
        <begin position="86"/>
        <end position="105"/>
    </location>
</feature>
<evidence type="ECO:0000256" key="1">
    <source>
        <dbReference type="SAM" id="MobiDB-lite"/>
    </source>
</evidence>
<gene>
    <name evidence="3" type="ORF">MUY34_09390</name>
</gene>
<sequence>MAPVKFENKIKDKLETRTIQPSDAAWDTLSSQLNTESKKQKRSMYFYFGIAASIVGILVVTTLFFKSSEDQTIIPQVVETPVKVEQQEPMTHTSENDVVTTADSKQIDMEVNQRYTMPQKESPTQNKHVANVSEDKHTNQSNTTIKTHNTGIVANVLVETVKEPVSINELTFEEAKAIEVVERIKSIEVENGTVTDAEIENLLKQAEKEILRQRIYNETTRTVDADALLQDVEDDLEQSFRTRVFETLKSSYKTVKTAVAERNN</sequence>
<accession>A0ABT0HAG9</accession>
<protein>
    <recommendedName>
        <fullName evidence="5">Anti-sigma factor</fullName>
    </recommendedName>
</protein>
<keyword evidence="2" id="KW-0812">Transmembrane</keyword>
<comment type="caution">
    <text evidence="3">The sequence shown here is derived from an EMBL/GenBank/DDBJ whole genome shotgun (WGS) entry which is preliminary data.</text>
</comment>
<feature type="compositionally biased region" description="Polar residues" evidence="1">
    <location>
        <begin position="88"/>
        <end position="104"/>
    </location>
</feature>
<keyword evidence="4" id="KW-1185">Reference proteome</keyword>
<evidence type="ECO:0000313" key="3">
    <source>
        <dbReference type="EMBL" id="MCK8480835.1"/>
    </source>
</evidence>
<organism evidence="3 4">
    <name type="scientific">Psychroserpens algicola</name>
    <dbReference type="NCBI Taxonomy" id="1719034"/>
    <lineage>
        <taxon>Bacteria</taxon>
        <taxon>Pseudomonadati</taxon>
        <taxon>Bacteroidota</taxon>
        <taxon>Flavobacteriia</taxon>
        <taxon>Flavobacteriales</taxon>
        <taxon>Flavobacteriaceae</taxon>
        <taxon>Psychroserpens</taxon>
    </lineage>
</organism>
<proteinExistence type="predicted"/>
<keyword evidence="2" id="KW-0472">Membrane</keyword>
<evidence type="ECO:0000256" key="2">
    <source>
        <dbReference type="SAM" id="Phobius"/>
    </source>
</evidence>
<reference evidence="3" key="1">
    <citation type="submission" date="2022-04" db="EMBL/GenBank/DDBJ databases">
        <authorList>
            <person name="Ren T."/>
        </authorList>
    </citation>
    <scope>NUCLEOTIDE SEQUENCE</scope>
    <source>
        <strain evidence="3">F63249</strain>
    </source>
</reference>
<feature type="transmembrane region" description="Helical" evidence="2">
    <location>
        <begin position="45"/>
        <end position="65"/>
    </location>
</feature>